<dbReference type="AlphaFoldDB" id="A0A0J7J8G5"/>
<evidence type="ECO:0000256" key="1">
    <source>
        <dbReference type="SAM" id="SignalP"/>
    </source>
</evidence>
<dbReference type="Proteomes" id="UP000036102">
    <property type="component" value="Unassembled WGS sequence"/>
</dbReference>
<proteinExistence type="predicted"/>
<feature type="chain" id="PRO_5005289225" description="Polysaccharide lyase" evidence="1">
    <location>
        <begin position="22"/>
        <end position="246"/>
    </location>
</feature>
<feature type="signal peptide" evidence="1">
    <location>
        <begin position="1"/>
        <end position="21"/>
    </location>
</feature>
<dbReference type="EMBL" id="LFBU01000001">
    <property type="protein sequence ID" value="KMQ74482.1"/>
    <property type="molecule type" value="Genomic_DNA"/>
</dbReference>
<dbReference type="STRING" id="1658765.Msub_10666"/>
<dbReference type="RefSeq" id="WP_048494677.1">
    <property type="nucleotide sequence ID" value="NZ_LFBU01000001.1"/>
</dbReference>
<comment type="caution">
    <text evidence="2">The sequence shown here is derived from an EMBL/GenBank/DDBJ whole genome shotgun (WGS) entry which is preliminary data.</text>
</comment>
<reference evidence="2 3" key="1">
    <citation type="submission" date="2015-06" db="EMBL/GenBank/DDBJ databases">
        <title>Marinobacter subterrani, a genetically tractable neutrophilic iron-oxidizing strain isolated from the Soudan Iron Mine.</title>
        <authorList>
            <person name="Bonis B.M."/>
            <person name="Gralnick J.A."/>
        </authorList>
    </citation>
    <scope>NUCLEOTIDE SEQUENCE [LARGE SCALE GENOMIC DNA]</scope>
    <source>
        <strain evidence="2 3">JG233</strain>
    </source>
</reference>
<keyword evidence="1" id="KW-0732">Signal</keyword>
<name>A0A0J7J8G5_9GAMM</name>
<gene>
    <name evidence="2" type="ORF">Msub_10666</name>
</gene>
<accession>A0A0J7J8G5</accession>
<organism evidence="2 3">
    <name type="scientific">Marinobacter subterrani</name>
    <dbReference type="NCBI Taxonomy" id="1658765"/>
    <lineage>
        <taxon>Bacteria</taxon>
        <taxon>Pseudomonadati</taxon>
        <taxon>Pseudomonadota</taxon>
        <taxon>Gammaproteobacteria</taxon>
        <taxon>Pseudomonadales</taxon>
        <taxon>Marinobacteraceae</taxon>
        <taxon>Marinobacter</taxon>
    </lineage>
</organism>
<evidence type="ECO:0008006" key="4">
    <source>
        <dbReference type="Google" id="ProtNLM"/>
    </source>
</evidence>
<sequence>MRNATGVISVALLVASMPLLAKDYSFTGKATGPDGNLLYQEQHTINGTCQNGSFRPQQHRVDYLNPGESEPFAWKDLDYNTSVIRPRVHFVQPGFDETLTIRYPQPGTLIVKWDTPSEGSRRFEVDYPDGTVVDSGFDNLVRKHWQSVLAGESIKFRFLAPTRGEHYGFVLEKAKSDKVKADHVLQIRPTGMMVGFLVDPIVLGYNNRGALTDYYGLTNIRKNQDNNYTAHIRYTIDTYPDCELTP</sequence>
<keyword evidence="3" id="KW-1185">Reference proteome</keyword>
<protein>
    <recommendedName>
        <fullName evidence="4">Polysaccharide lyase</fullName>
    </recommendedName>
</protein>
<dbReference type="PATRIC" id="fig|1658765.3.peg.657"/>
<dbReference type="OrthoDB" id="1491713at2"/>
<evidence type="ECO:0000313" key="2">
    <source>
        <dbReference type="EMBL" id="KMQ74482.1"/>
    </source>
</evidence>
<evidence type="ECO:0000313" key="3">
    <source>
        <dbReference type="Proteomes" id="UP000036102"/>
    </source>
</evidence>